<evidence type="ECO:0000256" key="1">
    <source>
        <dbReference type="ARBA" id="ARBA00005750"/>
    </source>
</evidence>
<organism evidence="6 7">
    <name type="scientific">Limosilactobacillus fermentum</name>
    <name type="common">Lactobacillus fermentum</name>
    <dbReference type="NCBI Taxonomy" id="1613"/>
    <lineage>
        <taxon>Bacteria</taxon>
        <taxon>Bacillati</taxon>
        <taxon>Bacillota</taxon>
        <taxon>Bacilli</taxon>
        <taxon>Lactobacillales</taxon>
        <taxon>Lactobacillaceae</taxon>
        <taxon>Limosilactobacillus</taxon>
    </lineage>
</organism>
<dbReference type="PATRIC" id="fig|1613.112.peg.1023"/>
<comment type="catalytic activity">
    <reaction evidence="4 5">
        <text>O-phospho-L-tyrosyl-[protein] + H2O = L-tyrosyl-[protein] + phosphate</text>
        <dbReference type="Rhea" id="RHEA:10684"/>
        <dbReference type="Rhea" id="RHEA-COMP:10136"/>
        <dbReference type="Rhea" id="RHEA-COMP:20101"/>
        <dbReference type="ChEBI" id="CHEBI:15377"/>
        <dbReference type="ChEBI" id="CHEBI:43474"/>
        <dbReference type="ChEBI" id="CHEBI:46858"/>
        <dbReference type="ChEBI" id="CHEBI:61978"/>
        <dbReference type="EC" id="3.1.3.48"/>
    </reaction>
</comment>
<dbReference type="SUPFAM" id="SSF89550">
    <property type="entry name" value="PHP domain-like"/>
    <property type="match status" value="1"/>
</dbReference>
<dbReference type="EC" id="3.1.3.48" evidence="5"/>
<name>A0A1D7ZX77_LIMFE</name>
<dbReference type="GO" id="GO:0004725">
    <property type="term" value="F:protein tyrosine phosphatase activity"/>
    <property type="evidence" value="ECO:0007669"/>
    <property type="project" value="UniProtKB-UniRule"/>
</dbReference>
<dbReference type="InterPro" id="IPR016195">
    <property type="entry name" value="Pol/histidinol_Pase-like"/>
</dbReference>
<dbReference type="Proteomes" id="UP000094714">
    <property type="component" value="Chromosome"/>
</dbReference>
<evidence type="ECO:0000256" key="2">
    <source>
        <dbReference type="ARBA" id="ARBA00022801"/>
    </source>
</evidence>
<evidence type="ECO:0000256" key="4">
    <source>
        <dbReference type="ARBA" id="ARBA00051722"/>
    </source>
</evidence>
<evidence type="ECO:0000313" key="7">
    <source>
        <dbReference type="Proteomes" id="UP000094714"/>
    </source>
</evidence>
<dbReference type="GO" id="GO:0030145">
    <property type="term" value="F:manganese ion binding"/>
    <property type="evidence" value="ECO:0007669"/>
    <property type="project" value="UniProtKB-UniRule"/>
</dbReference>
<dbReference type="Gene3D" id="3.20.20.140">
    <property type="entry name" value="Metal-dependent hydrolases"/>
    <property type="match status" value="1"/>
</dbReference>
<protein>
    <recommendedName>
        <fullName evidence="5">Tyrosine-protein phosphatase</fullName>
        <ecNumber evidence="5">3.1.3.48</ecNumber>
    </recommendedName>
</protein>
<proteinExistence type="inferred from homology"/>
<accession>A0A1D7ZX77</accession>
<keyword evidence="3 5" id="KW-0904">Protein phosphatase</keyword>
<comment type="similarity">
    <text evidence="1 5">Belongs to the metallo-dependent hydrolases superfamily. CpsB/CapC family.</text>
</comment>
<dbReference type="RefSeq" id="WP_069775929.1">
    <property type="nucleotide sequence ID" value="NZ_CP017151.1"/>
</dbReference>
<keyword evidence="2 5" id="KW-0378">Hydrolase</keyword>
<dbReference type="PANTHER" id="PTHR39181">
    <property type="entry name" value="TYROSINE-PROTEIN PHOSPHATASE YWQE"/>
    <property type="match status" value="1"/>
</dbReference>
<sequence length="256" mass="28654">MGLIDLHCHLLPGLDDGSPSMETSLKLAQEAVADGVSHCLLTPHHLNGHYVNHKQDVIKATADFKEALEEAQIPLTVFPGQEVRVSDRVLPALEADDLLYVDEEGRYLLLEMPSGGVPTFARQLVFELLQHGVTPVIVHPERNAAILDDPSILEAFLEQGCLTQLTAASYMGTFGKKIEDLTTRLIEAGQGTIFASDAHALARRDHELNEGLAKMAREFDPHLAEHYRRNAKQLINGEPVRMKWQPLKKKRRFWLF</sequence>
<reference evidence="6 7" key="1">
    <citation type="submission" date="2016-09" db="EMBL/GenBank/DDBJ databases">
        <title>Genome Sequence of the Lactobacillus fermentum strain NCC2970 (CNCM I-5068).</title>
        <authorList>
            <person name="Barretto C."/>
            <person name="Ngom-Bru C."/>
            <person name="Genevaz A."/>
            <person name="Fournier C."/>
            <person name="Moine D."/>
            <person name="Kassam M."/>
            <person name="Iltis A."/>
            <person name="Sagory-Zalkind P."/>
            <person name="Faucherand G."/>
            <person name="Descombes P."/>
            <person name="Duboux S."/>
        </authorList>
    </citation>
    <scope>NUCLEOTIDE SEQUENCE [LARGE SCALE GENOMIC DNA]</scope>
    <source>
        <strain evidence="6 7">NCC2970</strain>
    </source>
</reference>
<dbReference type="Pfam" id="PF19567">
    <property type="entry name" value="CpsB_CapC"/>
    <property type="match status" value="1"/>
</dbReference>
<dbReference type="InterPro" id="IPR016667">
    <property type="entry name" value="Caps_polysacc_synth_CpsB/CapC"/>
</dbReference>
<dbReference type="EMBL" id="CP017151">
    <property type="protein sequence ID" value="AOR74431.1"/>
    <property type="molecule type" value="Genomic_DNA"/>
</dbReference>
<dbReference type="PANTHER" id="PTHR39181:SF1">
    <property type="entry name" value="TYROSINE-PROTEIN PHOSPHATASE YWQE"/>
    <property type="match status" value="1"/>
</dbReference>
<dbReference type="PIRSF" id="PIRSF016557">
    <property type="entry name" value="Caps_synth_CpsB"/>
    <property type="match status" value="1"/>
</dbReference>
<evidence type="ECO:0000256" key="3">
    <source>
        <dbReference type="ARBA" id="ARBA00022912"/>
    </source>
</evidence>
<evidence type="ECO:0000256" key="5">
    <source>
        <dbReference type="PIRNR" id="PIRNR016557"/>
    </source>
</evidence>
<dbReference type="AlphaFoldDB" id="A0A1D7ZX77"/>
<gene>
    <name evidence="6" type="ORF">LACFE_CDS0974</name>
</gene>
<evidence type="ECO:0000313" key="6">
    <source>
        <dbReference type="EMBL" id="AOR74431.1"/>
    </source>
</evidence>